<dbReference type="SUPFAM" id="SSF52540">
    <property type="entry name" value="P-loop containing nucleoside triphosphate hydrolases"/>
    <property type="match status" value="1"/>
</dbReference>
<evidence type="ECO:0000256" key="2">
    <source>
        <dbReference type="PROSITE-ProRule" id="PRU00283"/>
    </source>
</evidence>
<sequence length="60" mass="6424">PCLGGDSKTLMFVNVAPDNASAGESLCSLRFASRVNACEIGTPRRTTTNGRPTESRLSYF</sequence>
<keyword evidence="1" id="KW-0505">Motor protein</keyword>
<reference evidence="4 5" key="2">
    <citation type="journal article" date="2017" name="Front. Plant Sci.">
        <title>Gene Classification and Mining of Molecular Markers Useful in Red Clover (Trifolium pratense) Breeding.</title>
        <authorList>
            <person name="Istvanek J."/>
            <person name="Dluhosova J."/>
            <person name="Dluhos P."/>
            <person name="Patkova L."/>
            <person name="Nedelnik J."/>
            <person name="Repkova J."/>
        </authorList>
    </citation>
    <scope>NUCLEOTIDE SEQUENCE [LARGE SCALE GENOMIC DNA]</scope>
    <source>
        <strain evidence="5">cv. Tatra</strain>
        <tissue evidence="4">Young leaves</tissue>
    </source>
</reference>
<dbReference type="EMBL" id="ASHM01042428">
    <property type="protein sequence ID" value="PNX82635.1"/>
    <property type="molecule type" value="Genomic_DNA"/>
</dbReference>
<dbReference type="STRING" id="57577.A0A2K3LVS7"/>
<dbReference type="AlphaFoldDB" id="A0A2K3LVS7"/>
<comment type="caution">
    <text evidence="2">Lacks conserved residue(s) required for the propagation of feature annotation.</text>
</comment>
<gene>
    <name evidence="4" type="ORF">L195_g038665</name>
</gene>
<dbReference type="GO" id="GO:0008017">
    <property type="term" value="F:microtubule binding"/>
    <property type="evidence" value="ECO:0007669"/>
    <property type="project" value="InterPro"/>
</dbReference>
<comment type="caution">
    <text evidence="4">The sequence shown here is derived from an EMBL/GenBank/DDBJ whole genome shotgun (WGS) entry which is preliminary data.</text>
</comment>
<evidence type="ECO:0000256" key="1">
    <source>
        <dbReference type="ARBA" id="ARBA00023175"/>
    </source>
</evidence>
<dbReference type="GO" id="GO:0005524">
    <property type="term" value="F:ATP binding"/>
    <property type="evidence" value="ECO:0007669"/>
    <property type="project" value="InterPro"/>
</dbReference>
<protein>
    <submittedName>
        <fullName evidence="4">Kinesin-3-like protein</fullName>
    </submittedName>
</protein>
<evidence type="ECO:0000313" key="5">
    <source>
        <dbReference type="Proteomes" id="UP000236291"/>
    </source>
</evidence>
<proteinExistence type="inferred from homology"/>
<dbReference type="PANTHER" id="PTHR47972">
    <property type="entry name" value="KINESIN-LIKE PROTEIN KLP-3"/>
    <property type="match status" value="1"/>
</dbReference>
<dbReference type="InterPro" id="IPR027417">
    <property type="entry name" value="P-loop_NTPase"/>
</dbReference>
<dbReference type="GO" id="GO:0003777">
    <property type="term" value="F:microtubule motor activity"/>
    <property type="evidence" value="ECO:0007669"/>
    <property type="project" value="InterPro"/>
</dbReference>
<dbReference type="InterPro" id="IPR001752">
    <property type="entry name" value="Kinesin_motor_dom"/>
</dbReference>
<reference evidence="4 5" key="1">
    <citation type="journal article" date="2014" name="Am. J. Bot.">
        <title>Genome assembly and annotation for red clover (Trifolium pratense; Fabaceae).</title>
        <authorList>
            <person name="Istvanek J."/>
            <person name="Jaros M."/>
            <person name="Krenek A."/>
            <person name="Repkova J."/>
        </authorList>
    </citation>
    <scope>NUCLEOTIDE SEQUENCE [LARGE SCALE GENOMIC DNA]</scope>
    <source>
        <strain evidence="5">cv. Tatra</strain>
        <tissue evidence="4">Young leaves</tissue>
    </source>
</reference>
<feature type="non-terminal residue" evidence="4">
    <location>
        <position position="1"/>
    </location>
</feature>
<feature type="domain" description="Kinesin motor" evidence="3">
    <location>
        <begin position="1"/>
        <end position="38"/>
    </location>
</feature>
<dbReference type="PROSITE" id="PS50067">
    <property type="entry name" value="KINESIN_MOTOR_2"/>
    <property type="match status" value="1"/>
</dbReference>
<name>A0A2K3LVS7_TRIPR</name>
<dbReference type="Proteomes" id="UP000236291">
    <property type="component" value="Unassembled WGS sequence"/>
</dbReference>
<evidence type="ECO:0000313" key="4">
    <source>
        <dbReference type="EMBL" id="PNX82635.1"/>
    </source>
</evidence>
<dbReference type="Gene3D" id="1.20.58.1980">
    <property type="match status" value="1"/>
</dbReference>
<organism evidence="4 5">
    <name type="scientific">Trifolium pratense</name>
    <name type="common">Red clover</name>
    <dbReference type="NCBI Taxonomy" id="57577"/>
    <lineage>
        <taxon>Eukaryota</taxon>
        <taxon>Viridiplantae</taxon>
        <taxon>Streptophyta</taxon>
        <taxon>Embryophyta</taxon>
        <taxon>Tracheophyta</taxon>
        <taxon>Spermatophyta</taxon>
        <taxon>Magnoliopsida</taxon>
        <taxon>eudicotyledons</taxon>
        <taxon>Gunneridae</taxon>
        <taxon>Pentapetalae</taxon>
        <taxon>rosids</taxon>
        <taxon>fabids</taxon>
        <taxon>Fabales</taxon>
        <taxon>Fabaceae</taxon>
        <taxon>Papilionoideae</taxon>
        <taxon>50 kb inversion clade</taxon>
        <taxon>NPAAA clade</taxon>
        <taxon>Hologalegina</taxon>
        <taxon>IRL clade</taxon>
        <taxon>Trifolieae</taxon>
        <taxon>Trifolium</taxon>
    </lineage>
</organism>
<dbReference type="Pfam" id="PF00225">
    <property type="entry name" value="Kinesin"/>
    <property type="match status" value="1"/>
</dbReference>
<dbReference type="GO" id="GO:0007018">
    <property type="term" value="P:microtubule-based movement"/>
    <property type="evidence" value="ECO:0007669"/>
    <property type="project" value="InterPro"/>
</dbReference>
<dbReference type="PANTHER" id="PTHR47972:SF46">
    <property type="entry name" value="KINESIN-LIKE PROTEIN"/>
    <property type="match status" value="1"/>
</dbReference>
<dbReference type="ExpressionAtlas" id="A0A2K3LVS7">
    <property type="expression patterns" value="baseline"/>
</dbReference>
<evidence type="ECO:0000259" key="3">
    <source>
        <dbReference type="PROSITE" id="PS50067"/>
    </source>
</evidence>
<dbReference type="InterPro" id="IPR027640">
    <property type="entry name" value="Kinesin-like_fam"/>
</dbReference>
<comment type="similarity">
    <text evidence="2">Belongs to the TRAFAC class myosin-kinesin ATPase superfamily. Kinesin family.</text>
</comment>
<accession>A0A2K3LVS7</accession>